<feature type="transmembrane region" description="Helical" evidence="1">
    <location>
        <begin position="371"/>
        <end position="393"/>
    </location>
</feature>
<dbReference type="RefSeq" id="WP_078928158.1">
    <property type="nucleotide sequence ID" value="NZ_FUXX01000006.1"/>
</dbReference>
<dbReference type="AlphaFoldDB" id="A0A1T4V263"/>
<dbReference type="Proteomes" id="UP000242432">
    <property type="component" value="Unassembled WGS sequence"/>
</dbReference>
<evidence type="ECO:0000256" key="1">
    <source>
        <dbReference type="SAM" id="Phobius"/>
    </source>
</evidence>
<protein>
    <submittedName>
        <fullName evidence="2">Glutamate:Na+ symporter, ESS family</fullName>
    </submittedName>
</protein>
<gene>
    <name evidence="2" type="ORF">SAMN02745213_00587</name>
</gene>
<dbReference type="GO" id="GO:0016020">
    <property type="term" value="C:membrane"/>
    <property type="evidence" value="ECO:0007669"/>
    <property type="project" value="InterPro"/>
</dbReference>
<feature type="transmembrane region" description="Helical" evidence="1">
    <location>
        <begin position="96"/>
        <end position="118"/>
    </location>
</feature>
<dbReference type="STRING" id="83771.SAMN02910357_02458"/>
<keyword evidence="1" id="KW-0812">Transmembrane</keyword>
<feature type="transmembrane region" description="Helical" evidence="1">
    <location>
        <begin position="244"/>
        <end position="262"/>
    </location>
</feature>
<feature type="transmembrane region" description="Helical" evidence="1">
    <location>
        <begin position="161"/>
        <end position="185"/>
    </location>
</feature>
<organism evidence="2 3">
    <name type="scientific">Succinivibrio dextrinosolvens DSM 3072</name>
    <dbReference type="NCBI Taxonomy" id="1123324"/>
    <lineage>
        <taxon>Bacteria</taxon>
        <taxon>Pseudomonadati</taxon>
        <taxon>Pseudomonadota</taxon>
        <taxon>Gammaproteobacteria</taxon>
        <taxon>Aeromonadales</taxon>
        <taxon>Succinivibrionaceae</taxon>
        <taxon>Succinivibrio</taxon>
    </lineage>
</organism>
<dbReference type="GO" id="GO:0015813">
    <property type="term" value="P:L-glutamate transmembrane transport"/>
    <property type="evidence" value="ECO:0007669"/>
    <property type="project" value="InterPro"/>
</dbReference>
<dbReference type="EMBL" id="FUXX01000006">
    <property type="protein sequence ID" value="SKA59053.1"/>
    <property type="molecule type" value="Genomic_DNA"/>
</dbReference>
<feature type="transmembrane region" description="Helical" evidence="1">
    <location>
        <begin position="304"/>
        <end position="327"/>
    </location>
</feature>
<reference evidence="3" key="1">
    <citation type="submission" date="2017-02" db="EMBL/GenBank/DDBJ databases">
        <authorList>
            <person name="Varghese N."/>
            <person name="Submissions S."/>
        </authorList>
    </citation>
    <scope>NUCLEOTIDE SEQUENCE [LARGE SCALE GENOMIC DNA]</scope>
    <source>
        <strain evidence="3">DSM 3072</strain>
    </source>
</reference>
<evidence type="ECO:0000313" key="2">
    <source>
        <dbReference type="EMBL" id="SKA59053.1"/>
    </source>
</evidence>
<accession>A0A1T4V263</accession>
<feature type="transmembrane region" description="Helical" evidence="1">
    <location>
        <begin position="68"/>
        <end position="89"/>
    </location>
</feature>
<sequence>MLEIISLNMYETAALAVVVLFLGLQIKKMIPLLEKYCIPSAVLGGLVISIVNCCFYKAGFVFTTSDSIEKLCMVIFFTAIGFQIDFSLIKRSISTFMILLLGVVVLIICQNALCLFMASTFNFDSLTAFTVGSISMAGGSGITEQFGDFLEDLRLANGKNMSFGICTLGIIVSGLIGGPLGRYLILKYKLKPASEKIYVEKNSDAADANLPFSTKLAKACFQMIFVVGIGSAACDLFATIGASIPYYIGTMLIAIILRNLSIKTGRYTFYTSELNYLGGIGLSLYLAMDFMALALWQLNYINMVQIAVFIAQFVLLMFFVFFIVYIMTGRDYDAAVLSASSIGVGMGGPSSSVATLMVITRKYGSSFKTYLLLPIVGFMLADPINSVIISYFLRLI</sequence>
<keyword evidence="1" id="KW-0472">Membrane</keyword>
<feature type="transmembrane region" description="Helical" evidence="1">
    <location>
        <begin position="334"/>
        <end position="359"/>
    </location>
</feature>
<dbReference type="PANTHER" id="PTHR36178">
    <property type="entry name" value="SLR0625 PROTEIN"/>
    <property type="match status" value="1"/>
</dbReference>
<name>A0A1T4V263_9GAMM</name>
<feature type="transmembrane region" description="Helical" evidence="1">
    <location>
        <begin position="274"/>
        <end position="298"/>
    </location>
</feature>
<keyword evidence="1" id="KW-1133">Transmembrane helix</keyword>
<evidence type="ECO:0000313" key="3">
    <source>
        <dbReference type="Proteomes" id="UP000242432"/>
    </source>
</evidence>
<proteinExistence type="predicted"/>
<dbReference type="Pfam" id="PF03616">
    <property type="entry name" value="Glt_symporter"/>
    <property type="match status" value="1"/>
</dbReference>
<dbReference type="GO" id="GO:0015501">
    <property type="term" value="F:glutamate:sodium symporter activity"/>
    <property type="evidence" value="ECO:0007669"/>
    <property type="project" value="InterPro"/>
</dbReference>
<feature type="transmembrane region" description="Helical" evidence="1">
    <location>
        <begin position="6"/>
        <end position="24"/>
    </location>
</feature>
<feature type="transmembrane region" description="Helical" evidence="1">
    <location>
        <begin position="36"/>
        <end position="62"/>
    </location>
</feature>
<dbReference type="PANTHER" id="PTHR36178:SF1">
    <property type="entry name" value="SODIUM_GLUTAMATE SYMPORTER"/>
    <property type="match status" value="1"/>
</dbReference>
<dbReference type="InterPro" id="IPR004445">
    <property type="entry name" value="GltS"/>
</dbReference>
<keyword evidence="3" id="KW-1185">Reference proteome</keyword>